<keyword evidence="2 6" id="KW-0963">Cytoplasm</keyword>
<dbReference type="AlphaFoldDB" id="A0A839UN50"/>
<dbReference type="GO" id="GO:0033819">
    <property type="term" value="F:lipoyl(octanoyl) transferase activity"/>
    <property type="evidence" value="ECO:0007669"/>
    <property type="project" value="UniProtKB-EC"/>
</dbReference>
<evidence type="ECO:0000256" key="7">
    <source>
        <dbReference type="PIRNR" id="PIRNR016262"/>
    </source>
</evidence>
<dbReference type="GO" id="GO:0009249">
    <property type="term" value="P:protein lipoylation"/>
    <property type="evidence" value="ECO:0007669"/>
    <property type="project" value="InterPro"/>
</dbReference>
<comment type="function">
    <text evidence="5 6 7">Catalyzes the transfer of endogenously produced octanoic acid from octanoyl-acyl-carrier-protein onto the lipoyl domains of lipoate-dependent enzymes. Lipoyl-ACP can also act as a substrate although octanoyl-ACP is likely to be the physiological substrate.</text>
</comment>
<feature type="site" description="Lowers pKa of active site Cys" evidence="6 10">
    <location>
        <position position="141"/>
    </location>
</feature>
<organism evidence="12 13">
    <name type="scientific">Simiduia aestuariiviva</name>
    <dbReference type="NCBI Taxonomy" id="1510459"/>
    <lineage>
        <taxon>Bacteria</taxon>
        <taxon>Pseudomonadati</taxon>
        <taxon>Pseudomonadota</taxon>
        <taxon>Gammaproteobacteria</taxon>
        <taxon>Cellvibrionales</taxon>
        <taxon>Cellvibrionaceae</taxon>
        <taxon>Simiduia</taxon>
    </lineage>
</organism>
<keyword evidence="4 6" id="KW-0012">Acyltransferase</keyword>
<dbReference type="FunFam" id="3.30.930.10:FF:000020">
    <property type="entry name" value="Octanoyltransferase"/>
    <property type="match status" value="1"/>
</dbReference>
<keyword evidence="3 6" id="KW-0808">Transferase</keyword>
<comment type="subcellular location">
    <subcellularLocation>
        <location evidence="6">Cytoplasm</location>
    </subcellularLocation>
</comment>
<feature type="active site" description="Acyl-thioester intermediate" evidence="6 8">
    <location>
        <position position="175"/>
    </location>
</feature>
<dbReference type="RefSeq" id="WP_183910753.1">
    <property type="nucleotide sequence ID" value="NZ_JACHXZ010000003.1"/>
</dbReference>
<evidence type="ECO:0000313" key="12">
    <source>
        <dbReference type="EMBL" id="MBB3169272.1"/>
    </source>
</evidence>
<dbReference type="EMBL" id="JACHXZ010000003">
    <property type="protein sequence ID" value="MBB3169272.1"/>
    <property type="molecule type" value="Genomic_DNA"/>
</dbReference>
<protein>
    <recommendedName>
        <fullName evidence="6 7">Octanoyltransferase</fullName>
        <ecNumber evidence="6 7">2.3.1.181</ecNumber>
    </recommendedName>
    <alternativeName>
        <fullName evidence="6">Lipoate-protein ligase B</fullName>
    </alternativeName>
    <alternativeName>
        <fullName evidence="6">Lipoyl/octanoyl transferase</fullName>
    </alternativeName>
    <alternativeName>
        <fullName evidence="6">Octanoyl-[acyl-carrier-protein]-protein N-octanoyltransferase</fullName>
    </alternativeName>
</protein>
<evidence type="ECO:0000256" key="9">
    <source>
        <dbReference type="PIRSR" id="PIRSR016262-2"/>
    </source>
</evidence>
<dbReference type="Gene3D" id="3.30.930.10">
    <property type="entry name" value="Bira Bifunctional Protein, Domain 2"/>
    <property type="match status" value="1"/>
</dbReference>
<dbReference type="CDD" id="cd16444">
    <property type="entry name" value="LipB"/>
    <property type="match status" value="1"/>
</dbReference>
<keyword evidence="13" id="KW-1185">Reference proteome</keyword>
<dbReference type="InterPro" id="IPR020605">
    <property type="entry name" value="Octanoyltransferase_CS"/>
</dbReference>
<sequence>MSAAPELIVRWLGSVPYEPVWRTMSAITSERDAHSPDELWLLEHPPVFTQGQAGKAEHLLMPGDIPVVKVDRGGQVTYHGPGQLVGYPLIDIKRLGMGVRELVTAIEQLVVDTVASYGVTAYPKADAPGVYVDLPSYAGAKIASLGLRVRKHRSYHGLALNIDMDLSPFGRINPCGYQGLQMTQLADLCAERPSVMQVAERMTQLFTEQLGYTRVTQTRDLHPNLQAALLADPAHAATRPEE</sequence>
<evidence type="ECO:0000256" key="1">
    <source>
        <dbReference type="ARBA" id="ARBA00004821"/>
    </source>
</evidence>
<accession>A0A839UN50</accession>
<dbReference type="InterPro" id="IPR000544">
    <property type="entry name" value="Octanoyltransferase"/>
</dbReference>
<dbReference type="Pfam" id="PF21948">
    <property type="entry name" value="LplA-B_cat"/>
    <property type="match status" value="1"/>
</dbReference>
<dbReference type="EC" id="2.3.1.181" evidence="6 7"/>
<evidence type="ECO:0000256" key="10">
    <source>
        <dbReference type="PIRSR" id="PIRSR016262-3"/>
    </source>
</evidence>
<evidence type="ECO:0000256" key="6">
    <source>
        <dbReference type="HAMAP-Rule" id="MF_00013"/>
    </source>
</evidence>
<feature type="binding site" evidence="6 9">
    <location>
        <begin position="144"/>
        <end position="146"/>
    </location>
    <ligand>
        <name>substrate</name>
    </ligand>
</feature>
<evidence type="ECO:0000256" key="8">
    <source>
        <dbReference type="PIRSR" id="PIRSR016262-1"/>
    </source>
</evidence>
<dbReference type="NCBIfam" id="NF010922">
    <property type="entry name" value="PRK14342.1"/>
    <property type="match status" value="1"/>
</dbReference>
<dbReference type="NCBIfam" id="TIGR00214">
    <property type="entry name" value="lipB"/>
    <property type="match status" value="1"/>
</dbReference>
<proteinExistence type="inferred from homology"/>
<comment type="pathway">
    <text evidence="1 6 7">Protein modification; protein lipoylation via endogenous pathway; protein N(6)-(lipoyl)lysine from octanoyl-[acyl-carrier-protein]: step 1/2.</text>
</comment>
<dbReference type="PROSITE" id="PS51733">
    <property type="entry name" value="BPL_LPL_CATALYTIC"/>
    <property type="match status" value="1"/>
</dbReference>
<dbReference type="PIRSF" id="PIRSF016262">
    <property type="entry name" value="LPLase"/>
    <property type="match status" value="1"/>
</dbReference>
<dbReference type="PANTHER" id="PTHR10993">
    <property type="entry name" value="OCTANOYLTRANSFERASE"/>
    <property type="match status" value="1"/>
</dbReference>
<feature type="domain" description="BPL/LPL catalytic" evidence="11">
    <location>
        <begin position="33"/>
        <end position="214"/>
    </location>
</feature>
<comment type="caution">
    <text evidence="12">The sequence shown here is derived from an EMBL/GenBank/DDBJ whole genome shotgun (WGS) entry which is preliminary data.</text>
</comment>
<comment type="similarity">
    <text evidence="6 7">Belongs to the LipB family.</text>
</comment>
<dbReference type="GO" id="GO:0005737">
    <property type="term" value="C:cytoplasm"/>
    <property type="evidence" value="ECO:0007669"/>
    <property type="project" value="UniProtKB-SubCell"/>
</dbReference>
<dbReference type="PROSITE" id="PS01313">
    <property type="entry name" value="LIPB"/>
    <property type="match status" value="1"/>
</dbReference>
<evidence type="ECO:0000256" key="3">
    <source>
        <dbReference type="ARBA" id="ARBA00022679"/>
    </source>
</evidence>
<evidence type="ECO:0000256" key="5">
    <source>
        <dbReference type="ARBA" id="ARBA00024732"/>
    </source>
</evidence>
<dbReference type="PANTHER" id="PTHR10993:SF7">
    <property type="entry name" value="LIPOYLTRANSFERASE 2, MITOCHONDRIAL-RELATED"/>
    <property type="match status" value="1"/>
</dbReference>
<evidence type="ECO:0000259" key="11">
    <source>
        <dbReference type="PROSITE" id="PS51733"/>
    </source>
</evidence>
<dbReference type="HAMAP" id="MF_00013">
    <property type="entry name" value="LipB"/>
    <property type="match status" value="1"/>
</dbReference>
<dbReference type="InterPro" id="IPR045864">
    <property type="entry name" value="aa-tRNA-synth_II/BPL/LPL"/>
</dbReference>
<evidence type="ECO:0000256" key="2">
    <source>
        <dbReference type="ARBA" id="ARBA00022490"/>
    </source>
</evidence>
<dbReference type="InterPro" id="IPR004143">
    <property type="entry name" value="BPL_LPL_catalytic"/>
</dbReference>
<evidence type="ECO:0000313" key="13">
    <source>
        <dbReference type="Proteomes" id="UP000559987"/>
    </source>
</evidence>
<dbReference type="Proteomes" id="UP000559987">
    <property type="component" value="Unassembled WGS sequence"/>
</dbReference>
<name>A0A839UN50_9GAMM</name>
<feature type="binding site" evidence="6 9">
    <location>
        <begin position="72"/>
        <end position="79"/>
    </location>
    <ligand>
        <name>substrate</name>
    </ligand>
</feature>
<feature type="binding site" evidence="6 9">
    <location>
        <begin position="157"/>
        <end position="159"/>
    </location>
    <ligand>
        <name>substrate</name>
    </ligand>
</feature>
<gene>
    <name evidence="6" type="primary">lipB</name>
    <name evidence="12" type="ORF">FHS30_002480</name>
</gene>
<dbReference type="SUPFAM" id="SSF55681">
    <property type="entry name" value="Class II aaRS and biotin synthetases"/>
    <property type="match status" value="1"/>
</dbReference>
<evidence type="ECO:0000256" key="4">
    <source>
        <dbReference type="ARBA" id="ARBA00023315"/>
    </source>
</evidence>
<comment type="miscellaneous">
    <text evidence="6">In the reaction, the free carboxyl group of octanoic acid is attached via an amide linkage to the epsilon-amino group of a specific lysine residue of lipoyl domains of lipoate-dependent enzymes.</text>
</comment>
<dbReference type="UniPathway" id="UPA00538">
    <property type="reaction ID" value="UER00592"/>
</dbReference>
<comment type="catalytic activity">
    <reaction evidence="6 7">
        <text>octanoyl-[ACP] + L-lysyl-[protein] = N(6)-octanoyl-L-lysyl-[protein] + holo-[ACP] + H(+)</text>
        <dbReference type="Rhea" id="RHEA:17665"/>
        <dbReference type="Rhea" id="RHEA-COMP:9636"/>
        <dbReference type="Rhea" id="RHEA-COMP:9685"/>
        <dbReference type="Rhea" id="RHEA-COMP:9752"/>
        <dbReference type="Rhea" id="RHEA-COMP:9928"/>
        <dbReference type="ChEBI" id="CHEBI:15378"/>
        <dbReference type="ChEBI" id="CHEBI:29969"/>
        <dbReference type="ChEBI" id="CHEBI:64479"/>
        <dbReference type="ChEBI" id="CHEBI:78463"/>
        <dbReference type="ChEBI" id="CHEBI:78809"/>
        <dbReference type="EC" id="2.3.1.181"/>
    </reaction>
</comment>
<reference evidence="12 13" key="1">
    <citation type="submission" date="2020-08" db="EMBL/GenBank/DDBJ databases">
        <title>Genomic Encyclopedia of Type Strains, Phase III (KMG-III): the genomes of soil and plant-associated and newly described type strains.</title>
        <authorList>
            <person name="Whitman W."/>
        </authorList>
    </citation>
    <scope>NUCLEOTIDE SEQUENCE [LARGE SCALE GENOMIC DNA]</scope>
    <source>
        <strain evidence="12 13">CECT 8571</strain>
    </source>
</reference>